<sequence length="121" mass="13798">MQANALTVLARSLMHVDPAMAAEVAQRAFSKDPRPFRLKWLAFRVHEAGDANRAEAMLDALPADIKFSDSEERQASRIRSEAKQARLSEARRKTNYSEGRVEIERQMTQLVQMREEQAKLA</sequence>
<organism evidence="2 3">
    <name type="scientific">Achromobacter pulmonis</name>
    <dbReference type="NCBI Taxonomy" id="1389932"/>
    <lineage>
        <taxon>Bacteria</taxon>
        <taxon>Pseudomonadati</taxon>
        <taxon>Pseudomonadota</taxon>
        <taxon>Betaproteobacteria</taxon>
        <taxon>Burkholderiales</taxon>
        <taxon>Alcaligenaceae</taxon>
        <taxon>Achromobacter</taxon>
    </lineage>
</organism>
<reference evidence="2 3" key="1">
    <citation type="submission" date="2018-01" db="EMBL/GenBank/DDBJ databases">
        <title>The draft genome of an aniline degradation strain ANB-1.</title>
        <authorList>
            <person name="Zhang L."/>
            <person name="Jiang J."/>
        </authorList>
    </citation>
    <scope>NUCLEOTIDE SEQUENCE [LARGE SCALE GENOMIC DNA]</scope>
    <source>
        <strain evidence="2 3">ANB-1</strain>
    </source>
</reference>
<accession>A0A2N8K8N6</accession>
<dbReference type="RefSeq" id="WP_146196971.1">
    <property type="nucleotide sequence ID" value="NZ_POQS01000016.1"/>
</dbReference>
<dbReference type="Proteomes" id="UP000235994">
    <property type="component" value="Unassembled WGS sequence"/>
</dbReference>
<feature type="compositionally biased region" description="Basic and acidic residues" evidence="1">
    <location>
        <begin position="69"/>
        <end position="92"/>
    </location>
</feature>
<gene>
    <name evidence="2" type="ORF">C1I89_32405</name>
</gene>
<evidence type="ECO:0000313" key="3">
    <source>
        <dbReference type="Proteomes" id="UP000235994"/>
    </source>
</evidence>
<evidence type="ECO:0000313" key="2">
    <source>
        <dbReference type="EMBL" id="PND29833.1"/>
    </source>
</evidence>
<dbReference type="AlphaFoldDB" id="A0A2N8K8N6"/>
<feature type="region of interest" description="Disordered" evidence="1">
    <location>
        <begin position="69"/>
        <end position="100"/>
    </location>
</feature>
<evidence type="ECO:0000256" key="1">
    <source>
        <dbReference type="SAM" id="MobiDB-lite"/>
    </source>
</evidence>
<protein>
    <submittedName>
        <fullName evidence="2">Uncharacterized protein</fullName>
    </submittedName>
</protein>
<proteinExistence type="predicted"/>
<dbReference type="EMBL" id="POQS01000016">
    <property type="protein sequence ID" value="PND29833.1"/>
    <property type="molecule type" value="Genomic_DNA"/>
</dbReference>
<feature type="non-terminal residue" evidence="2">
    <location>
        <position position="121"/>
    </location>
</feature>
<name>A0A2N8K8N6_9BURK</name>
<keyword evidence="3" id="KW-1185">Reference proteome</keyword>
<comment type="caution">
    <text evidence="2">The sequence shown here is derived from an EMBL/GenBank/DDBJ whole genome shotgun (WGS) entry which is preliminary data.</text>
</comment>